<dbReference type="InterPro" id="IPR036186">
    <property type="entry name" value="Serpin_sf"/>
</dbReference>
<dbReference type="GO" id="GO:0004867">
    <property type="term" value="F:serine-type endopeptidase inhibitor activity"/>
    <property type="evidence" value="ECO:0007669"/>
    <property type="project" value="InterPro"/>
</dbReference>
<evidence type="ECO:0000256" key="2">
    <source>
        <dbReference type="RuleBase" id="RU000411"/>
    </source>
</evidence>
<protein>
    <submittedName>
        <fullName evidence="4">OLC1v1019531C1</fullName>
    </submittedName>
</protein>
<dbReference type="SMART" id="SM00093">
    <property type="entry name" value="SERPIN"/>
    <property type="match status" value="1"/>
</dbReference>
<dbReference type="PANTHER" id="PTHR11461:SF211">
    <property type="entry name" value="GH10112P-RELATED"/>
    <property type="match status" value="1"/>
</dbReference>
<dbReference type="Gene3D" id="3.30.497.10">
    <property type="entry name" value="Antithrombin, subunit I, domain 2"/>
    <property type="match status" value="2"/>
</dbReference>
<accession>A0AAV1EED5</accession>
<evidence type="ECO:0000313" key="5">
    <source>
        <dbReference type="Proteomes" id="UP001161247"/>
    </source>
</evidence>
<evidence type="ECO:0000313" key="4">
    <source>
        <dbReference type="EMBL" id="CAI9118029.1"/>
    </source>
</evidence>
<keyword evidence="5" id="KW-1185">Reference proteome</keyword>
<evidence type="ECO:0000256" key="1">
    <source>
        <dbReference type="ARBA" id="ARBA00009500"/>
    </source>
</evidence>
<dbReference type="InterPro" id="IPR000215">
    <property type="entry name" value="Serpin_fam"/>
</dbReference>
<dbReference type="SUPFAM" id="SSF56574">
    <property type="entry name" value="Serpins"/>
    <property type="match status" value="1"/>
</dbReference>
<reference evidence="4" key="1">
    <citation type="submission" date="2023-03" db="EMBL/GenBank/DDBJ databases">
        <authorList>
            <person name="Julca I."/>
        </authorList>
    </citation>
    <scope>NUCLEOTIDE SEQUENCE</scope>
</reference>
<dbReference type="AlphaFoldDB" id="A0AAV1EED5"/>
<evidence type="ECO:0000259" key="3">
    <source>
        <dbReference type="SMART" id="SM00093"/>
    </source>
</evidence>
<dbReference type="InterPro" id="IPR023796">
    <property type="entry name" value="Serpin_dom"/>
</dbReference>
<dbReference type="Proteomes" id="UP001161247">
    <property type="component" value="Chromosome 9"/>
</dbReference>
<sequence>MHSGSFSSNTQLLIFNDAGVTLAKPIMVEKMNGGENCVFSPLSLNIILSFIAAGALGATKDQLLSFLNSKSVEELNSLASQLVTDVLVDGASVACHLSMEPGLINLFLLSPVSRISFNSSGLRNKPDEARIEVNSWAENQTNGLIKDLIPKGPYEARRFSLYLYLPDDYKGLPNLVERISRQPRFVESDLPHRPVPVCYFFIPKFEISYDMEASDILKQLGLVLPFDEEKADFADMVNVKLLVSKIFHKSFIEVNQKGTKAAAAMAAIMPEPMGCSALPIPEPKVDFVADHPFFFLIREDVNGSVLFMGTIVNPVSH</sequence>
<organism evidence="4 5">
    <name type="scientific">Oldenlandia corymbosa var. corymbosa</name>
    <dbReference type="NCBI Taxonomy" id="529605"/>
    <lineage>
        <taxon>Eukaryota</taxon>
        <taxon>Viridiplantae</taxon>
        <taxon>Streptophyta</taxon>
        <taxon>Embryophyta</taxon>
        <taxon>Tracheophyta</taxon>
        <taxon>Spermatophyta</taxon>
        <taxon>Magnoliopsida</taxon>
        <taxon>eudicotyledons</taxon>
        <taxon>Gunneridae</taxon>
        <taxon>Pentapetalae</taxon>
        <taxon>asterids</taxon>
        <taxon>lamiids</taxon>
        <taxon>Gentianales</taxon>
        <taxon>Rubiaceae</taxon>
        <taxon>Rubioideae</taxon>
        <taxon>Spermacoceae</taxon>
        <taxon>Hedyotis-Oldenlandia complex</taxon>
        <taxon>Oldenlandia</taxon>
    </lineage>
</organism>
<proteinExistence type="inferred from homology"/>
<dbReference type="Pfam" id="PF00079">
    <property type="entry name" value="Serpin"/>
    <property type="match status" value="2"/>
</dbReference>
<dbReference type="EMBL" id="OX459126">
    <property type="protein sequence ID" value="CAI9118029.1"/>
    <property type="molecule type" value="Genomic_DNA"/>
</dbReference>
<dbReference type="PROSITE" id="PS00284">
    <property type="entry name" value="SERPIN"/>
    <property type="match status" value="1"/>
</dbReference>
<comment type="similarity">
    <text evidence="1 2">Belongs to the serpin family.</text>
</comment>
<feature type="domain" description="Serpin" evidence="3">
    <location>
        <begin position="20"/>
        <end position="314"/>
    </location>
</feature>
<dbReference type="PANTHER" id="PTHR11461">
    <property type="entry name" value="SERINE PROTEASE INHIBITOR, SERPIN"/>
    <property type="match status" value="1"/>
</dbReference>
<dbReference type="InterPro" id="IPR042178">
    <property type="entry name" value="Serpin_sf_1"/>
</dbReference>
<dbReference type="InterPro" id="IPR042185">
    <property type="entry name" value="Serpin_sf_2"/>
</dbReference>
<gene>
    <name evidence="4" type="ORF">OLC1_LOCUS24001</name>
</gene>
<dbReference type="GO" id="GO:0005615">
    <property type="term" value="C:extracellular space"/>
    <property type="evidence" value="ECO:0007669"/>
    <property type="project" value="InterPro"/>
</dbReference>
<name>A0AAV1EED5_OLDCO</name>
<dbReference type="InterPro" id="IPR023795">
    <property type="entry name" value="Serpin_CS"/>
</dbReference>
<dbReference type="Gene3D" id="2.30.39.10">
    <property type="entry name" value="Alpha-1-antitrypsin, domain 1"/>
    <property type="match status" value="1"/>
</dbReference>